<dbReference type="Pfam" id="PF05075">
    <property type="entry name" value="DUF684"/>
    <property type="match status" value="1"/>
</dbReference>
<dbReference type="STRING" id="1561998.A0A1I7TVT5"/>
<accession>A0A1I7TVT5</accession>
<dbReference type="WBParaSite" id="Csp11.Scaffold629.g12290.t1">
    <property type="protein sequence ID" value="Csp11.Scaffold629.g12290.t1"/>
    <property type="gene ID" value="Csp11.Scaffold629.g12290"/>
</dbReference>
<dbReference type="PANTHER" id="PTHR31464">
    <property type="entry name" value="PROTEIN CBG01266"/>
    <property type="match status" value="1"/>
</dbReference>
<dbReference type="PANTHER" id="PTHR31464:SF3">
    <property type="entry name" value="AAA DOMAIN-CONTAINING PROTEIN-RELATED"/>
    <property type="match status" value="1"/>
</dbReference>
<proteinExistence type="predicted"/>
<evidence type="ECO:0000313" key="1">
    <source>
        <dbReference type="Proteomes" id="UP000095282"/>
    </source>
</evidence>
<dbReference type="AlphaFoldDB" id="A0A1I7TVT5"/>
<evidence type="ECO:0000313" key="2">
    <source>
        <dbReference type="WBParaSite" id="Csp11.Scaffold629.g12290.t1"/>
    </source>
</evidence>
<organism evidence="1 2">
    <name type="scientific">Caenorhabditis tropicalis</name>
    <dbReference type="NCBI Taxonomy" id="1561998"/>
    <lineage>
        <taxon>Eukaryota</taxon>
        <taxon>Metazoa</taxon>
        <taxon>Ecdysozoa</taxon>
        <taxon>Nematoda</taxon>
        <taxon>Chromadorea</taxon>
        <taxon>Rhabditida</taxon>
        <taxon>Rhabditina</taxon>
        <taxon>Rhabditomorpha</taxon>
        <taxon>Rhabditoidea</taxon>
        <taxon>Rhabditidae</taxon>
        <taxon>Peloderinae</taxon>
        <taxon>Caenorhabditis</taxon>
    </lineage>
</organism>
<dbReference type="Proteomes" id="UP000095282">
    <property type="component" value="Unplaced"/>
</dbReference>
<name>A0A1I7TVT5_9PELO</name>
<reference evidence="2" key="1">
    <citation type="submission" date="2016-11" db="UniProtKB">
        <authorList>
            <consortium name="WormBaseParasite"/>
        </authorList>
    </citation>
    <scope>IDENTIFICATION</scope>
</reference>
<protein>
    <submittedName>
        <fullName evidence="2">Secreted protein</fullName>
    </submittedName>
</protein>
<dbReference type="InterPro" id="IPR007767">
    <property type="entry name" value="DUF684"/>
</dbReference>
<sequence>MTNTKQLVFSATCSDAAYSPGADMNLEVSQITIVPVPLSLEDLQKAKEIIDNSIEVINALVDIGKALADDKEVELALDVIVGVGDILKGILKFMPEPDNPMVKNLEALENRVKLLGDKLNDHFDEMKTYISEVKFFMKIVSPTKVLIRYMRDCIKNPGPEAVQNFKRAYEEHTPLSLAYLLMSYLEQKSTNPLRLAMDNEKLKTKETYKKWEDIISRVLGQFMLLQAFANGLLGLDRKLNCDLLIELSEEVAQSMANLKEQWKLQDYYWDEVKEHFKKYIETHTDLNNSQKADGLQKYLNSFFTNDSFVICVFNECVETKEYIIHCPNRKEQLLQVRNTGKCNAFIYRSRQTNKKKEADFEKLRNQVESFYKTDFL</sequence>
<keyword evidence="1" id="KW-1185">Reference proteome</keyword>